<evidence type="ECO:0000313" key="1">
    <source>
        <dbReference type="EMBL" id="JAD41675.1"/>
    </source>
</evidence>
<accession>A0A0A8ZY51</accession>
<protein>
    <submittedName>
        <fullName evidence="1">Uncharacterized protein</fullName>
    </submittedName>
</protein>
<reference evidence="1" key="2">
    <citation type="journal article" date="2015" name="Data Brief">
        <title>Shoot transcriptome of the giant reed, Arundo donax.</title>
        <authorList>
            <person name="Barrero R.A."/>
            <person name="Guerrero F.D."/>
            <person name="Moolhuijzen P."/>
            <person name="Goolsby J.A."/>
            <person name="Tidwell J."/>
            <person name="Bellgard S.E."/>
            <person name="Bellgard M.I."/>
        </authorList>
    </citation>
    <scope>NUCLEOTIDE SEQUENCE</scope>
    <source>
        <tissue evidence="1">Shoot tissue taken approximately 20 cm above the soil surface</tissue>
    </source>
</reference>
<name>A0A0A8ZY51_ARUDO</name>
<dbReference type="AlphaFoldDB" id="A0A0A8ZY51"/>
<dbReference type="EMBL" id="GBRH01256220">
    <property type="protein sequence ID" value="JAD41675.1"/>
    <property type="molecule type" value="Transcribed_RNA"/>
</dbReference>
<organism evidence="1">
    <name type="scientific">Arundo donax</name>
    <name type="common">Giant reed</name>
    <name type="synonym">Donax arundinaceus</name>
    <dbReference type="NCBI Taxonomy" id="35708"/>
    <lineage>
        <taxon>Eukaryota</taxon>
        <taxon>Viridiplantae</taxon>
        <taxon>Streptophyta</taxon>
        <taxon>Embryophyta</taxon>
        <taxon>Tracheophyta</taxon>
        <taxon>Spermatophyta</taxon>
        <taxon>Magnoliopsida</taxon>
        <taxon>Liliopsida</taxon>
        <taxon>Poales</taxon>
        <taxon>Poaceae</taxon>
        <taxon>PACMAD clade</taxon>
        <taxon>Arundinoideae</taxon>
        <taxon>Arundineae</taxon>
        <taxon>Arundo</taxon>
    </lineage>
</organism>
<sequence>MWALASTVLAVLLPRRGAE</sequence>
<reference evidence="1" key="1">
    <citation type="submission" date="2014-09" db="EMBL/GenBank/DDBJ databases">
        <authorList>
            <person name="Magalhaes I.L.F."/>
            <person name="Oliveira U."/>
            <person name="Santos F.R."/>
            <person name="Vidigal T.H.D.A."/>
            <person name="Brescovit A.D."/>
            <person name="Santos A.J."/>
        </authorList>
    </citation>
    <scope>NUCLEOTIDE SEQUENCE</scope>
    <source>
        <tissue evidence="1">Shoot tissue taken approximately 20 cm above the soil surface</tissue>
    </source>
</reference>
<proteinExistence type="predicted"/>